<gene>
    <name evidence="2" type="ORF">ACFO0B_29140</name>
</gene>
<organism evidence="2 3">
    <name type="scientific">Nocardia jiangsuensis</name>
    <dbReference type="NCBI Taxonomy" id="1691563"/>
    <lineage>
        <taxon>Bacteria</taxon>
        <taxon>Bacillati</taxon>
        <taxon>Actinomycetota</taxon>
        <taxon>Actinomycetes</taxon>
        <taxon>Mycobacteriales</taxon>
        <taxon>Nocardiaceae</taxon>
        <taxon>Nocardia</taxon>
    </lineage>
</organism>
<name>A0ABV8E0Y9_9NOCA</name>
<comment type="caution">
    <text evidence="2">The sequence shown here is derived from an EMBL/GenBank/DDBJ whole genome shotgun (WGS) entry which is preliminary data.</text>
</comment>
<protein>
    <recommendedName>
        <fullName evidence="1">TY-Chap N-terminal domain-containing protein</fullName>
    </recommendedName>
</protein>
<dbReference type="Pfam" id="PF22552">
    <property type="entry name" value="TY-Chap3"/>
    <property type="match status" value="1"/>
</dbReference>
<accession>A0ABV8E0Y9</accession>
<feature type="domain" description="TY-Chap N-terminal" evidence="1">
    <location>
        <begin position="8"/>
        <end position="123"/>
    </location>
</feature>
<keyword evidence="3" id="KW-1185">Reference proteome</keyword>
<sequence>MNDSTAGDWDRFVVALARCLAELPSRATLVLAASGNRYAQFVQFDIRLSAELAGNDFLLEPISPASAQRLRELGWTAPNAGRDVDNWSRTLLWPISDRTLVELARGAAIGLHDAMGVRSPAELRAKGWTENPGALDLSVLGVVGRREPPDRSPARG</sequence>
<dbReference type="RefSeq" id="WP_378616483.1">
    <property type="nucleotide sequence ID" value="NZ_JBHSAX010000033.1"/>
</dbReference>
<reference evidence="3" key="1">
    <citation type="journal article" date="2019" name="Int. J. Syst. Evol. Microbiol.">
        <title>The Global Catalogue of Microorganisms (GCM) 10K type strain sequencing project: providing services to taxonomists for standard genome sequencing and annotation.</title>
        <authorList>
            <consortium name="The Broad Institute Genomics Platform"/>
            <consortium name="The Broad Institute Genome Sequencing Center for Infectious Disease"/>
            <person name="Wu L."/>
            <person name="Ma J."/>
        </authorList>
    </citation>
    <scope>NUCLEOTIDE SEQUENCE [LARGE SCALE GENOMIC DNA]</scope>
    <source>
        <strain evidence="3">CGMCC 4.7330</strain>
    </source>
</reference>
<evidence type="ECO:0000313" key="2">
    <source>
        <dbReference type="EMBL" id="MFC3966076.1"/>
    </source>
</evidence>
<dbReference type="Proteomes" id="UP001595696">
    <property type="component" value="Unassembled WGS sequence"/>
</dbReference>
<proteinExistence type="predicted"/>
<dbReference type="EMBL" id="JBHSAX010000033">
    <property type="protein sequence ID" value="MFC3966076.1"/>
    <property type="molecule type" value="Genomic_DNA"/>
</dbReference>
<dbReference type="InterPro" id="IPR054344">
    <property type="entry name" value="TY-Chap_N"/>
</dbReference>
<evidence type="ECO:0000259" key="1">
    <source>
        <dbReference type="Pfam" id="PF22552"/>
    </source>
</evidence>
<evidence type="ECO:0000313" key="3">
    <source>
        <dbReference type="Proteomes" id="UP001595696"/>
    </source>
</evidence>